<feature type="transmembrane region" description="Helical" evidence="8">
    <location>
        <begin position="295"/>
        <end position="314"/>
    </location>
</feature>
<protein>
    <recommendedName>
        <fullName evidence="8">Ammonium transporter</fullName>
    </recommendedName>
</protein>
<dbReference type="OrthoDB" id="9814202at2"/>
<feature type="transmembrane region" description="Helical" evidence="8">
    <location>
        <begin position="71"/>
        <end position="89"/>
    </location>
</feature>
<keyword evidence="5 8" id="KW-1133">Transmembrane helix</keyword>
<dbReference type="AlphaFoldDB" id="A0A1W6ZP28"/>
<dbReference type="Proteomes" id="UP000194137">
    <property type="component" value="Chromosome"/>
</dbReference>
<keyword evidence="4 8" id="KW-0812">Transmembrane</keyword>
<name>A0A1W6ZP28_9HYPH</name>
<evidence type="ECO:0000256" key="3">
    <source>
        <dbReference type="ARBA" id="ARBA00022448"/>
    </source>
</evidence>
<feature type="transmembrane region" description="Helical" evidence="8">
    <location>
        <begin position="382"/>
        <end position="405"/>
    </location>
</feature>
<dbReference type="InterPro" id="IPR029020">
    <property type="entry name" value="Ammonium/urea_transptr"/>
</dbReference>
<dbReference type="EMBL" id="CP021112">
    <property type="protein sequence ID" value="ARP99129.1"/>
    <property type="molecule type" value="Genomic_DNA"/>
</dbReference>
<keyword evidence="3 8" id="KW-0813">Transport</keyword>
<feature type="transmembrane region" description="Helical" evidence="8">
    <location>
        <begin position="350"/>
        <end position="370"/>
    </location>
</feature>
<keyword evidence="7 8" id="KW-0924">Ammonia transport</keyword>
<dbReference type="PANTHER" id="PTHR43029">
    <property type="entry name" value="AMMONIUM TRANSPORTER MEP2"/>
    <property type="match status" value="1"/>
</dbReference>
<dbReference type="InterPro" id="IPR018047">
    <property type="entry name" value="Ammonium_transpt_CS"/>
</dbReference>
<organism evidence="9 10">
    <name type="scientific">Pseudorhodoplanes sinuspersici</name>
    <dbReference type="NCBI Taxonomy" id="1235591"/>
    <lineage>
        <taxon>Bacteria</taxon>
        <taxon>Pseudomonadati</taxon>
        <taxon>Pseudomonadota</taxon>
        <taxon>Alphaproteobacteria</taxon>
        <taxon>Hyphomicrobiales</taxon>
        <taxon>Pseudorhodoplanes</taxon>
    </lineage>
</organism>
<accession>A0A1W6ZP28</accession>
<dbReference type="InterPro" id="IPR024041">
    <property type="entry name" value="NH4_transpt_AmtB-like_dom"/>
</dbReference>
<feature type="transmembrane region" description="Helical" evidence="8">
    <location>
        <begin position="131"/>
        <end position="151"/>
    </location>
</feature>
<dbReference type="Pfam" id="PF00909">
    <property type="entry name" value="Ammonium_transp"/>
    <property type="match status" value="1"/>
</dbReference>
<dbReference type="GO" id="GO:0005886">
    <property type="term" value="C:plasma membrane"/>
    <property type="evidence" value="ECO:0007669"/>
    <property type="project" value="UniProtKB-SubCell"/>
</dbReference>
<feature type="transmembrane region" description="Helical" evidence="8">
    <location>
        <begin position="229"/>
        <end position="251"/>
    </location>
</feature>
<comment type="similarity">
    <text evidence="2 8">Belongs to the ammonia transporter channel (TC 1.A.11.2) family.</text>
</comment>
<feature type="transmembrane region" description="Helical" evidence="8">
    <location>
        <begin position="326"/>
        <end position="344"/>
    </location>
</feature>
<evidence type="ECO:0000313" key="9">
    <source>
        <dbReference type="EMBL" id="ARP99129.1"/>
    </source>
</evidence>
<dbReference type="GO" id="GO:0008519">
    <property type="term" value="F:ammonium channel activity"/>
    <property type="evidence" value="ECO:0007669"/>
    <property type="project" value="InterPro"/>
</dbReference>
<dbReference type="STRING" id="1235591.CAK95_08555"/>
<keyword evidence="6 8" id="KW-0472">Membrane</keyword>
<evidence type="ECO:0000256" key="2">
    <source>
        <dbReference type="ARBA" id="ARBA00005887"/>
    </source>
</evidence>
<dbReference type="Gene3D" id="1.10.3430.10">
    <property type="entry name" value="Ammonium transporter AmtB like domains"/>
    <property type="match status" value="1"/>
</dbReference>
<dbReference type="NCBIfam" id="TIGR00836">
    <property type="entry name" value="amt"/>
    <property type="match status" value="1"/>
</dbReference>
<dbReference type="RefSeq" id="WP_086087538.1">
    <property type="nucleotide sequence ID" value="NZ_CP021112.1"/>
</dbReference>
<dbReference type="PANTHER" id="PTHR43029:SF10">
    <property type="entry name" value="AMMONIUM TRANSPORTER MEP2"/>
    <property type="match status" value="1"/>
</dbReference>
<dbReference type="SUPFAM" id="SSF111352">
    <property type="entry name" value="Ammonium transporter"/>
    <property type="match status" value="1"/>
</dbReference>
<evidence type="ECO:0000256" key="4">
    <source>
        <dbReference type="ARBA" id="ARBA00022692"/>
    </source>
</evidence>
<sequence length="481" mass="50065">MSFKFPYRAGMTAALAAAATLAATAAIAEPTVNKGDNAWVMTSAILVLLMTIPGLALFYGGLVRSKNMLSVLMHVFYTVCICAILWVIYGYSLAFTGGSAYVGGFSKAFLAGVTPDTMAGTFSVNASVSEYAYLAFQLTFACITPALIVGAFAERMKFAAVALFIPLWATFIYYPMAHMVWYWAGPDAIDAAAKALAAAADAEKPKLQEALDAVLADAGLLFSWGALDFAGGTVVHINAGIAGLVGAIMVGKRTGYGKDLMPPHSLTMTMIGASLLWVGWFGFNAGSNLEATGVASLAVVNTFVATAGAALSWMFAEWMIKGKASLLGIVTGAIAGLVAVTPAAGFAGPIGSIVLGLVAGVVCLFFCSAVKHMFDYDDSLDVFGVHAIGGIVGALGTGILVAPALGGTGVFDYVTGSVADYDFATQMWAQIKAVLFTIVWSGVGSAILYFIVNIIVGLRASVEKEREGLDLTEQGERAYNM</sequence>
<feature type="transmembrane region" description="Helical" evidence="8">
    <location>
        <begin position="38"/>
        <end position="59"/>
    </location>
</feature>
<reference evidence="9 10" key="1">
    <citation type="submission" date="2017-05" db="EMBL/GenBank/DDBJ databases">
        <title>Full genome sequence of Pseudorhodoplanes sinuspersici.</title>
        <authorList>
            <person name="Dastgheib S.M.M."/>
            <person name="Shavandi M."/>
            <person name="Tirandaz H."/>
        </authorList>
    </citation>
    <scope>NUCLEOTIDE SEQUENCE [LARGE SCALE GENOMIC DNA]</scope>
    <source>
        <strain evidence="9 10">RIPI110</strain>
    </source>
</reference>
<feature type="transmembrane region" description="Helical" evidence="8">
    <location>
        <begin position="158"/>
        <end position="176"/>
    </location>
</feature>
<evidence type="ECO:0000256" key="7">
    <source>
        <dbReference type="ARBA" id="ARBA00023177"/>
    </source>
</evidence>
<dbReference type="PROSITE" id="PS01219">
    <property type="entry name" value="AMMONIUM_TRANSP"/>
    <property type="match status" value="1"/>
</dbReference>
<feature type="transmembrane region" description="Helical" evidence="8">
    <location>
        <begin position="263"/>
        <end position="283"/>
    </location>
</feature>
<gene>
    <name evidence="9" type="ORF">CAK95_08555</name>
</gene>
<dbReference type="KEGG" id="psin:CAK95_08555"/>
<evidence type="ECO:0000256" key="5">
    <source>
        <dbReference type="ARBA" id="ARBA00022989"/>
    </source>
</evidence>
<proteinExistence type="inferred from homology"/>
<evidence type="ECO:0000256" key="1">
    <source>
        <dbReference type="ARBA" id="ARBA00004141"/>
    </source>
</evidence>
<evidence type="ECO:0000256" key="6">
    <source>
        <dbReference type="ARBA" id="ARBA00023136"/>
    </source>
</evidence>
<evidence type="ECO:0000313" key="10">
    <source>
        <dbReference type="Proteomes" id="UP000194137"/>
    </source>
</evidence>
<dbReference type="InterPro" id="IPR001905">
    <property type="entry name" value="Ammonium_transpt"/>
</dbReference>
<evidence type="ECO:0000256" key="8">
    <source>
        <dbReference type="RuleBase" id="RU362002"/>
    </source>
</evidence>
<comment type="subcellular location">
    <subcellularLocation>
        <location evidence="8">Cell membrane</location>
        <topology evidence="8">Multi-pass membrane protein</topology>
    </subcellularLocation>
    <subcellularLocation>
        <location evidence="1">Membrane</location>
        <topology evidence="1">Multi-pass membrane protein</topology>
    </subcellularLocation>
</comment>
<feature type="transmembrane region" description="Helical" evidence="8">
    <location>
        <begin position="433"/>
        <end position="456"/>
    </location>
</feature>
<keyword evidence="10" id="KW-1185">Reference proteome</keyword>